<evidence type="ECO:0000313" key="2">
    <source>
        <dbReference type="Proteomes" id="UP001335737"/>
    </source>
</evidence>
<keyword evidence="2" id="KW-1185">Reference proteome</keyword>
<sequence length="56" mass="6533">MGKWLNGLAEALEKIHEVDAKQRSFLGRILHIMIFRQWKCQLGQAFQVHGEKQSIL</sequence>
<dbReference type="EMBL" id="JARZFX010000014">
    <property type="protein sequence ID" value="MEC5425438.1"/>
    <property type="molecule type" value="Genomic_DNA"/>
</dbReference>
<reference evidence="1 2" key="1">
    <citation type="journal article" date="2024" name="Int. J. Syst. Evol. Microbiol.">
        <title>Virgibacillus tibetensis sp. nov., isolated from salt lake on the Tibetan Plateau of China.</title>
        <authorList>
            <person name="Phurbu D."/>
            <person name="Liu Z.-X."/>
            <person name="Wang R."/>
            <person name="Zheng Y.-Y."/>
            <person name="Liu H.-C."/>
            <person name="Zhou Y.-G."/>
            <person name="Yu Y.-J."/>
            <person name="Li A.-H."/>
        </authorList>
    </citation>
    <scope>NUCLEOTIDE SEQUENCE [LARGE SCALE GENOMIC DNA]</scope>
    <source>
        <strain evidence="1 2">C22-A2</strain>
    </source>
</reference>
<gene>
    <name evidence="1" type="ORF">QGM71_18310</name>
</gene>
<proteinExistence type="predicted"/>
<protein>
    <submittedName>
        <fullName evidence="1">Uncharacterized protein</fullName>
    </submittedName>
</protein>
<dbReference type="Proteomes" id="UP001335737">
    <property type="component" value="Unassembled WGS sequence"/>
</dbReference>
<comment type="caution">
    <text evidence="1">The sequence shown here is derived from an EMBL/GenBank/DDBJ whole genome shotgun (WGS) entry which is preliminary data.</text>
</comment>
<organism evidence="1 2">
    <name type="scientific">Virgibacillus tibetensis</name>
    <dbReference type="NCBI Taxonomy" id="3042313"/>
    <lineage>
        <taxon>Bacteria</taxon>
        <taxon>Bacillati</taxon>
        <taxon>Bacillota</taxon>
        <taxon>Bacilli</taxon>
        <taxon>Bacillales</taxon>
        <taxon>Bacillaceae</taxon>
        <taxon>Virgibacillus</taxon>
    </lineage>
</organism>
<evidence type="ECO:0000313" key="1">
    <source>
        <dbReference type="EMBL" id="MEC5425438.1"/>
    </source>
</evidence>
<accession>A0ABU6KJS1</accession>
<name>A0ABU6KJS1_9BACI</name>